<dbReference type="SMART" id="SM00708">
    <property type="entry name" value="PhBP"/>
    <property type="match status" value="1"/>
</dbReference>
<evidence type="ECO:0000256" key="1">
    <source>
        <dbReference type="SAM" id="SignalP"/>
    </source>
</evidence>
<dbReference type="Gene3D" id="1.10.238.20">
    <property type="entry name" value="Pheromone/general odorant binding protein domain"/>
    <property type="match status" value="1"/>
</dbReference>
<dbReference type="GeneID" id="105368002"/>
<dbReference type="SUPFAM" id="SSF47565">
    <property type="entry name" value="Insect pheromone/odorant-binding proteins"/>
    <property type="match status" value="1"/>
</dbReference>
<feature type="chain" id="PRO_5042585864" evidence="1">
    <location>
        <begin position="18"/>
        <end position="124"/>
    </location>
</feature>
<dbReference type="AlphaFoldDB" id="A0AAJ6YVP1"/>
<dbReference type="RefSeq" id="XP_011505186.1">
    <property type="nucleotide sequence ID" value="XM_011506884.1"/>
</dbReference>
<dbReference type="InterPro" id="IPR036728">
    <property type="entry name" value="PBP_GOBP_sf"/>
</dbReference>
<feature type="signal peptide" evidence="1">
    <location>
        <begin position="1"/>
        <end position="17"/>
    </location>
</feature>
<keyword evidence="2" id="KW-1185">Reference proteome</keyword>
<dbReference type="KEGG" id="csol:105368002"/>
<protein>
    <submittedName>
        <fullName evidence="3">Uncharacterized protein LOC105368002</fullName>
    </submittedName>
</protein>
<reference evidence="3" key="1">
    <citation type="submission" date="2025-08" db="UniProtKB">
        <authorList>
            <consortium name="RefSeq"/>
        </authorList>
    </citation>
    <scope>IDENTIFICATION</scope>
</reference>
<evidence type="ECO:0000313" key="2">
    <source>
        <dbReference type="Proteomes" id="UP000695007"/>
    </source>
</evidence>
<keyword evidence="1" id="KW-0732">Signal</keyword>
<proteinExistence type="predicted"/>
<dbReference type="InterPro" id="IPR006170">
    <property type="entry name" value="PBP/GOBP"/>
</dbReference>
<dbReference type="Pfam" id="PF01395">
    <property type="entry name" value="PBP_GOBP"/>
    <property type="match status" value="1"/>
</dbReference>
<evidence type="ECO:0000313" key="3">
    <source>
        <dbReference type="RefSeq" id="XP_011505186.1"/>
    </source>
</evidence>
<dbReference type="Proteomes" id="UP000695007">
    <property type="component" value="Unplaced"/>
</dbReference>
<dbReference type="GO" id="GO:0005549">
    <property type="term" value="F:odorant binding"/>
    <property type="evidence" value="ECO:0007669"/>
    <property type="project" value="InterPro"/>
</dbReference>
<accession>A0AAJ6YVP1</accession>
<sequence>MRTFVVILAFCLVGVFAEDPINDVNKDFIKACLIEHGFDPQQYANGLKNEKIPEKEEQNRNCYYACMMKKMNLMNTDGTLNESNLFIKFSVNVDKLGKALDTCKSQNKNDSCKLASCLMANRGV</sequence>
<organism evidence="2 3">
    <name type="scientific">Ceratosolen solmsi marchali</name>
    <dbReference type="NCBI Taxonomy" id="326594"/>
    <lineage>
        <taxon>Eukaryota</taxon>
        <taxon>Metazoa</taxon>
        <taxon>Ecdysozoa</taxon>
        <taxon>Arthropoda</taxon>
        <taxon>Hexapoda</taxon>
        <taxon>Insecta</taxon>
        <taxon>Pterygota</taxon>
        <taxon>Neoptera</taxon>
        <taxon>Endopterygota</taxon>
        <taxon>Hymenoptera</taxon>
        <taxon>Apocrita</taxon>
        <taxon>Proctotrupomorpha</taxon>
        <taxon>Chalcidoidea</taxon>
        <taxon>Agaonidae</taxon>
        <taxon>Agaoninae</taxon>
        <taxon>Ceratosolen</taxon>
    </lineage>
</organism>
<name>A0AAJ6YVP1_9HYME</name>
<gene>
    <name evidence="3" type="primary">LOC105368002</name>
</gene>
<dbReference type="CDD" id="cd23992">
    <property type="entry name" value="PBP_GOBP"/>
    <property type="match status" value="1"/>
</dbReference>